<protein>
    <submittedName>
        <fullName evidence="2">Uncharacterized protein</fullName>
    </submittedName>
</protein>
<reference evidence="2" key="1">
    <citation type="journal article" date="2018" name="PLoS Negl. Trop. Dis.">
        <title>Sialome diversity of ticks revealed by RNAseq of single tick salivary glands.</title>
        <authorList>
            <person name="Perner J."/>
            <person name="Kropackova S."/>
            <person name="Kopacek P."/>
            <person name="Ribeiro J.M."/>
        </authorList>
    </citation>
    <scope>NUCLEOTIDE SEQUENCE</scope>
    <source>
        <strain evidence="2">Siblings of single egg batch collected in Ceske Budejovice</strain>
        <tissue evidence="2">Salivary glands</tissue>
    </source>
</reference>
<evidence type="ECO:0000313" key="2">
    <source>
        <dbReference type="EMBL" id="JAR89679.1"/>
    </source>
</evidence>
<accession>A0A147BFV9</accession>
<evidence type="ECO:0000256" key="1">
    <source>
        <dbReference type="SAM" id="MobiDB-lite"/>
    </source>
</evidence>
<proteinExistence type="predicted"/>
<dbReference type="EMBL" id="GEGO01005725">
    <property type="protein sequence ID" value="JAR89679.1"/>
    <property type="molecule type" value="Transcribed_RNA"/>
</dbReference>
<sequence length="193" mass="20972">MHIDDFSGVPASLHMEGAMAKTCAVKKELDDVLGVPYGEDAYCLSPSRNHLEQGATSFIVIKKEPGEFAAIQTDEGSCSEAFGSISSMQACMEGHWADAPLRMIEAPEEILPTPTGGSFRSKDRSRLPSSRPNSKGHRNNTCAVKEEHLEFWTAEGSCSGDIGCSSTLQALLEGPWENRLVLLKRELDDEIAT</sequence>
<organism evidence="2">
    <name type="scientific">Ixodes ricinus</name>
    <name type="common">Common tick</name>
    <name type="synonym">Acarus ricinus</name>
    <dbReference type="NCBI Taxonomy" id="34613"/>
    <lineage>
        <taxon>Eukaryota</taxon>
        <taxon>Metazoa</taxon>
        <taxon>Ecdysozoa</taxon>
        <taxon>Arthropoda</taxon>
        <taxon>Chelicerata</taxon>
        <taxon>Arachnida</taxon>
        <taxon>Acari</taxon>
        <taxon>Parasitiformes</taxon>
        <taxon>Ixodida</taxon>
        <taxon>Ixodoidea</taxon>
        <taxon>Ixodidae</taxon>
        <taxon>Ixodinae</taxon>
        <taxon>Ixodes</taxon>
    </lineage>
</organism>
<dbReference type="AlphaFoldDB" id="A0A147BFV9"/>
<feature type="region of interest" description="Disordered" evidence="1">
    <location>
        <begin position="110"/>
        <end position="140"/>
    </location>
</feature>
<name>A0A147BFV9_IXORI</name>